<accession>A0AAW2D708</accession>
<organism evidence="1 2">
    <name type="scientific">Lithocarpus litseifolius</name>
    <dbReference type="NCBI Taxonomy" id="425828"/>
    <lineage>
        <taxon>Eukaryota</taxon>
        <taxon>Viridiplantae</taxon>
        <taxon>Streptophyta</taxon>
        <taxon>Embryophyta</taxon>
        <taxon>Tracheophyta</taxon>
        <taxon>Spermatophyta</taxon>
        <taxon>Magnoliopsida</taxon>
        <taxon>eudicotyledons</taxon>
        <taxon>Gunneridae</taxon>
        <taxon>Pentapetalae</taxon>
        <taxon>rosids</taxon>
        <taxon>fabids</taxon>
        <taxon>Fagales</taxon>
        <taxon>Fagaceae</taxon>
        <taxon>Lithocarpus</taxon>
    </lineage>
</organism>
<reference evidence="1 2" key="1">
    <citation type="submission" date="2024-01" db="EMBL/GenBank/DDBJ databases">
        <title>A telomere-to-telomere, gap-free genome of sweet tea (Lithocarpus litseifolius).</title>
        <authorList>
            <person name="Zhou J."/>
        </authorList>
    </citation>
    <scope>NUCLEOTIDE SEQUENCE [LARGE SCALE GENOMIC DNA]</scope>
    <source>
        <strain evidence="1">Zhou-2022a</strain>
        <tissue evidence="1">Leaf</tissue>
    </source>
</reference>
<gene>
    <name evidence="1" type="ORF">SO802_013415</name>
</gene>
<dbReference type="Proteomes" id="UP001459277">
    <property type="component" value="Unassembled WGS sequence"/>
</dbReference>
<protein>
    <submittedName>
        <fullName evidence="1">Uncharacterized protein</fullName>
    </submittedName>
</protein>
<sequence length="66" mass="7251">MAVAKAGSPGGAVVLNKAFMIFNELCLIHANTTSDERNRRTSHDIDLDDESRSKYGAVLFSECFTE</sequence>
<name>A0AAW2D708_9ROSI</name>
<keyword evidence="2" id="KW-1185">Reference proteome</keyword>
<dbReference type="EMBL" id="JAZDWU010000004">
    <property type="protein sequence ID" value="KAL0005854.1"/>
    <property type="molecule type" value="Genomic_DNA"/>
</dbReference>
<dbReference type="AlphaFoldDB" id="A0AAW2D708"/>
<evidence type="ECO:0000313" key="1">
    <source>
        <dbReference type="EMBL" id="KAL0005854.1"/>
    </source>
</evidence>
<evidence type="ECO:0000313" key="2">
    <source>
        <dbReference type="Proteomes" id="UP001459277"/>
    </source>
</evidence>
<comment type="caution">
    <text evidence="1">The sequence shown here is derived from an EMBL/GenBank/DDBJ whole genome shotgun (WGS) entry which is preliminary data.</text>
</comment>
<proteinExistence type="predicted"/>